<dbReference type="Proteomes" id="UP001500893">
    <property type="component" value="Unassembled WGS sequence"/>
</dbReference>
<proteinExistence type="predicted"/>
<dbReference type="EMBL" id="BAAAVM010000026">
    <property type="protein sequence ID" value="GAA3136222.1"/>
    <property type="molecule type" value="Genomic_DNA"/>
</dbReference>
<protein>
    <recommendedName>
        <fullName evidence="1">Deoxyribonuclease NucA/NucB domain-containing protein</fullName>
    </recommendedName>
</protein>
<organism evidence="2 3">
    <name type="scientific">Streptomyces rameus</name>
    <dbReference type="NCBI Taxonomy" id="68261"/>
    <lineage>
        <taxon>Bacteria</taxon>
        <taxon>Bacillati</taxon>
        <taxon>Actinomycetota</taxon>
        <taxon>Actinomycetes</taxon>
        <taxon>Kitasatosporales</taxon>
        <taxon>Streptomycetaceae</taxon>
        <taxon>Streptomyces</taxon>
    </lineage>
</organism>
<evidence type="ECO:0000313" key="2">
    <source>
        <dbReference type="EMBL" id="GAA3136222.1"/>
    </source>
</evidence>
<sequence>MTQSARHILDARRRITGHPGESTPLHRITDERAIKAHRKRMCAHVHNPDPSKYDCDECPVAASKEGGNPARGSTRIVSASDNRIAGARLGGFYKIPAPPQRRRLLRPHQVAPKTPVTLTVHRRIRQAPQD</sequence>
<evidence type="ECO:0000259" key="1">
    <source>
        <dbReference type="Pfam" id="PF14040"/>
    </source>
</evidence>
<name>A0ABP6N734_9ACTN</name>
<reference evidence="3" key="1">
    <citation type="journal article" date="2019" name="Int. J. Syst. Evol. Microbiol.">
        <title>The Global Catalogue of Microorganisms (GCM) 10K type strain sequencing project: providing services to taxonomists for standard genome sequencing and annotation.</title>
        <authorList>
            <consortium name="The Broad Institute Genomics Platform"/>
            <consortium name="The Broad Institute Genome Sequencing Center for Infectious Disease"/>
            <person name="Wu L."/>
            <person name="Ma J."/>
        </authorList>
    </citation>
    <scope>NUCLEOTIDE SEQUENCE [LARGE SCALE GENOMIC DNA]</scope>
    <source>
        <strain evidence="3">JCM 11574</strain>
    </source>
</reference>
<gene>
    <name evidence="2" type="ORF">GCM10010521_22990</name>
</gene>
<accession>A0ABP6N734</accession>
<evidence type="ECO:0000313" key="3">
    <source>
        <dbReference type="Proteomes" id="UP001500893"/>
    </source>
</evidence>
<dbReference type="Pfam" id="PF14040">
    <property type="entry name" value="DNase_NucA_NucB"/>
    <property type="match status" value="1"/>
</dbReference>
<dbReference type="RefSeq" id="WP_345049694.1">
    <property type="nucleotide sequence ID" value="NZ_BAAAVM010000026.1"/>
</dbReference>
<comment type="caution">
    <text evidence="2">The sequence shown here is derived from an EMBL/GenBank/DDBJ whole genome shotgun (WGS) entry which is preliminary data.</text>
</comment>
<feature type="domain" description="Deoxyribonuclease NucA/NucB" evidence="1">
    <location>
        <begin position="30"/>
        <end position="94"/>
    </location>
</feature>
<dbReference type="InterPro" id="IPR029476">
    <property type="entry name" value="DNase_NucA_NucB"/>
</dbReference>
<keyword evidence="3" id="KW-1185">Reference proteome</keyword>